<feature type="compositionally biased region" description="Basic and acidic residues" evidence="1">
    <location>
        <begin position="66"/>
        <end position="79"/>
    </location>
</feature>
<sequence length="265" mass="29226">MGLFDAIVRSLVNLVCGSQQDHTPEPPTHDVHVPPSVPHKPQTQPAYHARPAESHASPPISHPLPVHHDHSPSPPRERIDANQVNQQNAFYTDLRTRANEEGDAMSKSFEESHQAYARGDGALAKELSNKGKAHKAEMEKLHREASEWIFTQNNTDSKPGEVDLHGLYVKEAVSFTERSIQEAQRRGDTELHLIVGKGLHSRNGAAKIKPAIEELMSNLIAELDPQNAGVLIVSLDGRDRNTGMTVNPDDIVRGVERPDDGCLIM</sequence>
<dbReference type="SMART" id="SM00463">
    <property type="entry name" value="SMR"/>
    <property type="match status" value="1"/>
</dbReference>
<dbReference type="SUPFAM" id="SSF160443">
    <property type="entry name" value="SMR domain-like"/>
    <property type="match status" value="1"/>
</dbReference>
<evidence type="ECO:0000259" key="2">
    <source>
        <dbReference type="PROSITE" id="PS50828"/>
    </source>
</evidence>
<comment type="caution">
    <text evidence="3">The sequence shown here is derived from an EMBL/GenBank/DDBJ whole genome shotgun (WGS) entry which is preliminary data.</text>
</comment>
<dbReference type="Gene3D" id="3.30.1370.110">
    <property type="match status" value="1"/>
</dbReference>
<evidence type="ECO:0000313" key="4">
    <source>
        <dbReference type="Proteomes" id="UP000309038"/>
    </source>
</evidence>
<proteinExistence type="predicted"/>
<organism evidence="3 4">
    <name type="scientific">Hermanssonia centrifuga</name>
    <dbReference type="NCBI Taxonomy" id="98765"/>
    <lineage>
        <taxon>Eukaryota</taxon>
        <taxon>Fungi</taxon>
        <taxon>Dikarya</taxon>
        <taxon>Basidiomycota</taxon>
        <taxon>Agaricomycotina</taxon>
        <taxon>Agaricomycetes</taxon>
        <taxon>Polyporales</taxon>
        <taxon>Meruliaceae</taxon>
        <taxon>Hermanssonia</taxon>
    </lineage>
</organism>
<evidence type="ECO:0000256" key="1">
    <source>
        <dbReference type="SAM" id="MobiDB-lite"/>
    </source>
</evidence>
<evidence type="ECO:0000313" key="3">
    <source>
        <dbReference type="EMBL" id="THH00153.1"/>
    </source>
</evidence>
<reference evidence="3 4" key="1">
    <citation type="submission" date="2019-02" db="EMBL/GenBank/DDBJ databases">
        <title>Genome sequencing of the rare red list fungi Phlebia centrifuga.</title>
        <authorList>
            <person name="Buettner E."/>
            <person name="Kellner H."/>
        </authorList>
    </citation>
    <scope>NUCLEOTIDE SEQUENCE [LARGE SCALE GENOMIC DNA]</scope>
    <source>
        <strain evidence="3 4">DSM 108282</strain>
    </source>
</reference>
<gene>
    <name evidence="3" type="ORF">EW026_g2341</name>
</gene>
<dbReference type="Pfam" id="PF01713">
    <property type="entry name" value="Smr"/>
    <property type="match status" value="1"/>
</dbReference>
<dbReference type="SMART" id="SM01162">
    <property type="entry name" value="DUF1771"/>
    <property type="match status" value="1"/>
</dbReference>
<dbReference type="PANTHER" id="PTHR47417:SF1">
    <property type="entry name" value="SMR DOMAIN-CONTAINING PROTEIN YPL199C"/>
    <property type="match status" value="1"/>
</dbReference>
<dbReference type="InterPro" id="IPR053020">
    <property type="entry name" value="Smr_domain_protein"/>
</dbReference>
<dbReference type="InterPro" id="IPR002625">
    <property type="entry name" value="Smr_dom"/>
</dbReference>
<dbReference type="InterPro" id="IPR036063">
    <property type="entry name" value="Smr_dom_sf"/>
</dbReference>
<protein>
    <recommendedName>
        <fullName evidence="2">Smr domain-containing protein</fullName>
    </recommendedName>
</protein>
<dbReference type="AlphaFoldDB" id="A0A4V6S105"/>
<name>A0A4V6S105_9APHY</name>
<dbReference type="Pfam" id="PF08590">
    <property type="entry name" value="DUF1771"/>
    <property type="match status" value="1"/>
</dbReference>
<dbReference type="PANTHER" id="PTHR47417">
    <property type="entry name" value="SMR DOMAIN-CONTAINING PROTEIN YPL199C"/>
    <property type="match status" value="1"/>
</dbReference>
<feature type="region of interest" description="Disordered" evidence="1">
    <location>
        <begin position="18"/>
        <end position="79"/>
    </location>
</feature>
<dbReference type="Proteomes" id="UP000309038">
    <property type="component" value="Unassembled WGS sequence"/>
</dbReference>
<dbReference type="EMBL" id="SGPJ01000058">
    <property type="protein sequence ID" value="THH00153.1"/>
    <property type="molecule type" value="Genomic_DNA"/>
</dbReference>
<dbReference type="InterPro" id="IPR013899">
    <property type="entry name" value="DUF1771"/>
</dbReference>
<feature type="compositionally biased region" description="Basic and acidic residues" evidence="1">
    <location>
        <begin position="22"/>
        <end position="32"/>
    </location>
</feature>
<keyword evidence="4" id="KW-1185">Reference proteome</keyword>
<accession>A0A4V6S105</accession>
<dbReference type="PROSITE" id="PS50828">
    <property type="entry name" value="SMR"/>
    <property type="match status" value="1"/>
</dbReference>
<feature type="domain" description="Smr" evidence="2">
    <location>
        <begin position="162"/>
        <end position="236"/>
    </location>
</feature>